<comment type="caution">
    <text evidence="1">The sequence shown here is derived from an EMBL/GenBank/DDBJ whole genome shotgun (WGS) entry which is preliminary data.</text>
</comment>
<dbReference type="EMBL" id="JAYFSI010000013">
    <property type="protein sequence ID" value="MEA5365632.1"/>
    <property type="molecule type" value="Genomic_DNA"/>
</dbReference>
<accession>A0ABU5RH86</accession>
<dbReference type="InterPro" id="IPR007061">
    <property type="entry name" value="MST-like"/>
</dbReference>
<dbReference type="SUPFAM" id="SSF109854">
    <property type="entry name" value="DinB/YfiT-like putative metalloenzymes"/>
    <property type="match status" value="1"/>
</dbReference>
<protein>
    <submittedName>
        <fullName evidence="1">DinB family protein</fullName>
    </submittedName>
</protein>
<name>A0ABU5RH86_9PSEU</name>
<reference evidence="1 2" key="1">
    <citation type="submission" date="2023-12" db="EMBL/GenBank/DDBJ databases">
        <title>Amycolatopsis sp. V23-08.</title>
        <authorList>
            <person name="Somphong A."/>
        </authorList>
    </citation>
    <scope>NUCLEOTIDE SEQUENCE [LARGE SCALE GENOMIC DNA]</scope>
    <source>
        <strain evidence="1 2">V23-08</strain>
    </source>
</reference>
<dbReference type="InterPro" id="IPR034660">
    <property type="entry name" value="DinB/YfiT-like"/>
</dbReference>
<evidence type="ECO:0000313" key="1">
    <source>
        <dbReference type="EMBL" id="MEA5365632.1"/>
    </source>
</evidence>
<dbReference type="RefSeq" id="WP_323334320.1">
    <property type="nucleotide sequence ID" value="NZ_JAYFSI010000013.1"/>
</dbReference>
<sequence>MAGNVPPVADEREGLLRFLEQQRYVLKLAAHGLTDEQARYAPTKSSLSVGGLIKHVAFTEDGWIDTALQLPQKPFGEARQDYEEAYRLGPEETLQSVLERYDEVAARTAEVIGRIDDLGRPVPVPKGVPWYPDDVEAWSIRWVLLHLIEETARHAGHADIIREHVDGATAFPLMAAAENWPETPWMKPWKPTPHPA</sequence>
<evidence type="ECO:0000313" key="2">
    <source>
        <dbReference type="Proteomes" id="UP001304298"/>
    </source>
</evidence>
<dbReference type="Gene3D" id="1.20.120.450">
    <property type="entry name" value="dinb family like domain"/>
    <property type="match status" value="1"/>
</dbReference>
<gene>
    <name evidence="1" type="ORF">VA596_39320</name>
</gene>
<keyword evidence="2" id="KW-1185">Reference proteome</keyword>
<dbReference type="Pfam" id="PF04978">
    <property type="entry name" value="MST"/>
    <property type="match status" value="1"/>
</dbReference>
<proteinExistence type="predicted"/>
<organism evidence="1 2">
    <name type="scientific">Amycolatopsis heterodermiae</name>
    <dbReference type="NCBI Taxonomy" id="3110235"/>
    <lineage>
        <taxon>Bacteria</taxon>
        <taxon>Bacillati</taxon>
        <taxon>Actinomycetota</taxon>
        <taxon>Actinomycetes</taxon>
        <taxon>Pseudonocardiales</taxon>
        <taxon>Pseudonocardiaceae</taxon>
        <taxon>Amycolatopsis</taxon>
    </lineage>
</organism>
<dbReference type="Proteomes" id="UP001304298">
    <property type="component" value="Unassembled WGS sequence"/>
</dbReference>